<evidence type="ECO:0000256" key="3">
    <source>
        <dbReference type="ARBA" id="ARBA00022729"/>
    </source>
</evidence>
<dbReference type="RefSeq" id="WP_163345400.1">
    <property type="nucleotide sequence ID" value="NZ_CP048409.1"/>
</dbReference>
<comment type="similarity">
    <text evidence="2">Belongs to the SusD family.</text>
</comment>
<dbReference type="InterPro" id="IPR012944">
    <property type="entry name" value="SusD_RagB_dom"/>
</dbReference>
<keyword evidence="5" id="KW-0998">Cell outer membrane</keyword>
<keyword evidence="4" id="KW-0472">Membrane</keyword>
<evidence type="ECO:0000313" key="7">
    <source>
        <dbReference type="EMBL" id="QIA07478.1"/>
    </source>
</evidence>
<dbReference type="SUPFAM" id="SSF48452">
    <property type="entry name" value="TPR-like"/>
    <property type="match status" value="1"/>
</dbReference>
<evidence type="ECO:0000259" key="6">
    <source>
        <dbReference type="Pfam" id="PF07980"/>
    </source>
</evidence>
<evidence type="ECO:0000256" key="1">
    <source>
        <dbReference type="ARBA" id="ARBA00004442"/>
    </source>
</evidence>
<reference evidence="7 8" key="1">
    <citation type="submission" date="2020-02" db="EMBL/GenBank/DDBJ databases">
        <title>Genome sequencing for Draconibacterium sp. strain M1.</title>
        <authorList>
            <person name="Park S.-J."/>
        </authorList>
    </citation>
    <scope>NUCLEOTIDE SEQUENCE [LARGE SCALE GENOMIC DNA]</scope>
    <source>
        <strain evidence="7 8">M1</strain>
    </source>
</reference>
<evidence type="ECO:0000256" key="5">
    <source>
        <dbReference type="ARBA" id="ARBA00023237"/>
    </source>
</evidence>
<feature type="domain" description="RagB/SusD" evidence="6">
    <location>
        <begin position="10"/>
        <end position="101"/>
    </location>
</feature>
<dbReference type="InterPro" id="IPR011990">
    <property type="entry name" value="TPR-like_helical_dom_sf"/>
</dbReference>
<keyword evidence="8" id="KW-1185">Reference proteome</keyword>
<dbReference type="EMBL" id="CP048409">
    <property type="protein sequence ID" value="QIA07478.1"/>
    <property type="molecule type" value="Genomic_DNA"/>
</dbReference>
<proteinExistence type="inferred from homology"/>
<evidence type="ECO:0000256" key="4">
    <source>
        <dbReference type="ARBA" id="ARBA00023136"/>
    </source>
</evidence>
<accession>A0A6C0RA69</accession>
<dbReference type="KEGG" id="drc:G0Q07_06960"/>
<keyword evidence="3" id="KW-0732">Signal</keyword>
<evidence type="ECO:0000313" key="8">
    <source>
        <dbReference type="Proteomes" id="UP000474630"/>
    </source>
</evidence>
<name>A0A6C0RA69_9BACT</name>
<gene>
    <name evidence="7" type="ORF">G0Q07_06960</name>
</gene>
<comment type="subcellular location">
    <subcellularLocation>
        <location evidence="1">Cell outer membrane</location>
    </subcellularLocation>
</comment>
<organism evidence="7 8">
    <name type="scientific">Draconibacterium halophilum</name>
    <dbReference type="NCBI Taxonomy" id="2706887"/>
    <lineage>
        <taxon>Bacteria</taxon>
        <taxon>Pseudomonadati</taxon>
        <taxon>Bacteroidota</taxon>
        <taxon>Bacteroidia</taxon>
        <taxon>Marinilabiliales</taxon>
        <taxon>Prolixibacteraceae</taxon>
        <taxon>Draconibacterium</taxon>
    </lineage>
</organism>
<dbReference type="AlphaFoldDB" id="A0A6C0RA69"/>
<protein>
    <submittedName>
        <fullName evidence="7">RagB/SusD family nutrient uptake outer membrane protein</fullName>
    </submittedName>
</protein>
<dbReference type="GO" id="GO:0009279">
    <property type="term" value="C:cell outer membrane"/>
    <property type="evidence" value="ECO:0007669"/>
    <property type="project" value="UniProtKB-SubCell"/>
</dbReference>
<dbReference type="Proteomes" id="UP000474630">
    <property type="component" value="Chromosome"/>
</dbReference>
<dbReference type="Pfam" id="PF07980">
    <property type="entry name" value="SusD_RagB"/>
    <property type="match status" value="1"/>
</dbReference>
<sequence length="101" mass="11535">MEPYVSFADGAEAMKAVQWEQRLEFATEGIRFFDLRRWDNLPNKIGGQSMADILNGFATADLRTRPSFMKDASFSENDKYMPIPQSQLDQQPGVLVQRPGY</sequence>
<evidence type="ECO:0000256" key="2">
    <source>
        <dbReference type="ARBA" id="ARBA00006275"/>
    </source>
</evidence>
<dbReference type="Gene3D" id="1.25.40.390">
    <property type="match status" value="1"/>
</dbReference>